<name>A0ABS4UJ96_9ACTN</name>
<proteinExistence type="predicted"/>
<dbReference type="EMBL" id="JAGINT010000001">
    <property type="protein sequence ID" value="MBP2351675.1"/>
    <property type="molecule type" value="Genomic_DNA"/>
</dbReference>
<reference evidence="1 2" key="1">
    <citation type="submission" date="2021-03" db="EMBL/GenBank/DDBJ databases">
        <title>Sequencing the genomes of 1000 actinobacteria strains.</title>
        <authorList>
            <person name="Klenk H.-P."/>
        </authorList>
    </citation>
    <scope>NUCLEOTIDE SEQUENCE [LARGE SCALE GENOMIC DNA]</scope>
    <source>
        <strain evidence="1 2">DSM 18824</strain>
    </source>
</reference>
<sequence length="91" mass="9746">MTAQASWRDQYQDVADQLPVMVASARPIVAGFTSTIDAVHHIGPEGLSTLLLAAPDKFPPEFAAGLRELQRRLHAGLDASCSSTIRWASGT</sequence>
<evidence type="ECO:0000313" key="1">
    <source>
        <dbReference type="EMBL" id="MBP2351675.1"/>
    </source>
</evidence>
<keyword evidence="2" id="KW-1185">Reference proteome</keyword>
<organism evidence="1 2">
    <name type="scientific">Kribbella aluminosa</name>
    <dbReference type="NCBI Taxonomy" id="416017"/>
    <lineage>
        <taxon>Bacteria</taxon>
        <taxon>Bacillati</taxon>
        <taxon>Actinomycetota</taxon>
        <taxon>Actinomycetes</taxon>
        <taxon>Propionibacteriales</taxon>
        <taxon>Kribbellaceae</taxon>
        <taxon>Kribbella</taxon>
    </lineage>
</organism>
<protein>
    <submittedName>
        <fullName evidence="1">Uncharacterized protein</fullName>
    </submittedName>
</protein>
<dbReference type="RefSeq" id="WP_209694552.1">
    <property type="nucleotide sequence ID" value="NZ_BAAAVU010000013.1"/>
</dbReference>
<gene>
    <name evidence="1" type="ORF">JOF29_002758</name>
</gene>
<accession>A0ABS4UJ96</accession>
<evidence type="ECO:0000313" key="2">
    <source>
        <dbReference type="Proteomes" id="UP000755585"/>
    </source>
</evidence>
<dbReference type="Proteomes" id="UP000755585">
    <property type="component" value="Unassembled WGS sequence"/>
</dbReference>
<comment type="caution">
    <text evidence="1">The sequence shown here is derived from an EMBL/GenBank/DDBJ whole genome shotgun (WGS) entry which is preliminary data.</text>
</comment>